<accession>A0A2G3PMB6</accession>
<dbReference type="EMBL" id="PEBD01000008">
    <property type="protein sequence ID" value="PHV66968.1"/>
    <property type="molecule type" value="Genomic_DNA"/>
</dbReference>
<feature type="domain" description="Histidine kinase/HSP90-like ATPase" evidence="2">
    <location>
        <begin position="17"/>
        <end position="135"/>
    </location>
</feature>
<reference evidence="3 4" key="1">
    <citation type="submission" date="2017-10" db="EMBL/GenBank/DDBJ databases">
        <title>The draft genome sequence of Williamsia sp. BULT 1.1 isolated from the semi-arid grassland soils from South Africa.</title>
        <authorList>
            <person name="Kabwe M.H."/>
            <person name="Govender N."/>
            <person name="Mutseka Lunga P."/>
            <person name="Vikram S."/>
            <person name="Makhalanyane T.P."/>
        </authorList>
    </citation>
    <scope>NUCLEOTIDE SEQUENCE [LARGE SCALE GENOMIC DNA]</scope>
    <source>
        <strain evidence="3 4">BULT 1.1</strain>
    </source>
</reference>
<evidence type="ECO:0000313" key="4">
    <source>
        <dbReference type="Proteomes" id="UP000225108"/>
    </source>
</evidence>
<name>A0A2G3PMB6_WILMA</name>
<dbReference type="InterPro" id="IPR036890">
    <property type="entry name" value="HATPase_C_sf"/>
</dbReference>
<evidence type="ECO:0000256" key="1">
    <source>
        <dbReference type="ARBA" id="ARBA00022527"/>
    </source>
</evidence>
<protein>
    <submittedName>
        <fullName evidence="3">Anti-sigma regulatory factor</fullName>
    </submittedName>
</protein>
<proteinExistence type="predicted"/>
<dbReference type="InterPro" id="IPR003594">
    <property type="entry name" value="HATPase_dom"/>
</dbReference>
<dbReference type="GO" id="GO:0004674">
    <property type="term" value="F:protein serine/threonine kinase activity"/>
    <property type="evidence" value="ECO:0007669"/>
    <property type="project" value="UniProtKB-KW"/>
</dbReference>
<dbReference type="SUPFAM" id="SSF55874">
    <property type="entry name" value="ATPase domain of HSP90 chaperone/DNA topoisomerase II/histidine kinase"/>
    <property type="match status" value="1"/>
</dbReference>
<evidence type="ECO:0000313" key="3">
    <source>
        <dbReference type="EMBL" id="PHV66968.1"/>
    </source>
</evidence>
<comment type="caution">
    <text evidence="3">The sequence shown here is derived from an EMBL/GenBank/DDBJ whole genome shotgun (WGS) entry which is preliminary data.</text>
</comment>
<dbReference type="PANTHER" id="PTHR35526:SF3">
    <property type="entry name" value="ANTI-SIGMA-F FACTOR RSBW"/>
    <property type="match status" value="1"/>
</dbReference>
<dbReference type="InterPro" id="IPR050267">
    <property type="entry name" value="Anti-sigma-factor_SerPK"/>
</dbReference>
<dbReference type="RefSeq" id="WP_099382969.1">
    <property type="nucleotide sequence ID" value="NZ_JAHVCV010000001.1"/>
</dbReference>
<keyword evidence="1" id="KW-0808">Transferase</keyword>
<dbReference type="CDD" id="cd16936">
    <property type="entry name" value="HATPase_RsbW-like"/>
    <property type="match status" value="1"/>
</dbReference>
<organism evidence="3 4">
    <name type="scientific">Williamsia marianensis</name>
    <dbReference type="NCBI Taxonomy" id="85044"/>
    <lineage>
        <taxon>Bacteria</taxon>
        <taxon>Bacillati</taxon>
        <taxon>Actinomycetota</taxon>
        <taxon>Actinomycetes</taxon>
        <taxon>Mycobacteriales</taxon>
        <taxon>Nocardiaceae</taxon>
        <taxon>Williamsia</taxon>
    </lineage>
</organism>
<dbReference type="Proteomes" id="UP000225108">
    <property type="component" value="Unassembled WGS sequence"/>
</dbReference>
<keyword evidence="1" id="KW-0418">Kinase</keyword>
<dbReference type="PANTHER" id="PTHR35526">
    <property type="entry name" value="ANTI-SIGMA-F FACTOR RSBW-RELATED"/>
    <property type="match status" value="1"/>
</dbReference>
<sequence>MTNSPTEGVRLMYTDVAAEPAAATSLRQLLAEWLAEHVPDVGDLSDSITLAVYEALANAVEHAYSGREPGTMSLRATYHPHDQQLNVTVQDHGNWREPDPTTHRLRGRGIPLMQALADHPRINPSPQGTTVNLEWNLGAERDK</sequence>
<dbReference type="AlphaFoldDB" id="A0A2G3PMB6"/>
<keyword evidence="1" id="KW-0723">Serine/threonine-protein kinase</keyword>
<dbReference type="Pfam" id="PF13581">
    <property type="entry name" value="HATPase_c_2"/>
    <property type="match status" value="1"/>
</dbReference>
<dbReference type="Gene3D" id="3.30.565.10">
    <property type="entry name" value="Histidine kinase-like ATPase, C-terminal domain"/>
    <property type="match status" value="1"/>
</dbReference>
<gene>
    <name evidence="3" type="ORF">CSW57_12100</name>
</gene>
<evidence type="ECO:0000259" key="2">
    <source>
        <dbReference type="Pfam" id="PF13581"/>
    </source>
</evidence>